<evidence type="ECO:0000259" key="10">
    <source>
        <dbReference type="Pfam" id="PF12161"/>
    </source>
</evidence>
<dbReference type="Pfam" id="PF12161">
    <property type="entry name" value="HsdM_N"/>
    <property type="match status" value="1"/>
</dbReference>
<feature type="domain" description="DNA methylase adenine-specific" evidence="9">
    <location>
        <begin position="110"/>
        <end position="417"/>
    </location>
</feature>
<dbReference type="SUPFAM" id="SSF53335">
    <property type="entry name" value="S-adenosyl-L-methionine-dependent methyltransferases"/>
    <property type="match status" value="1"/>
</dbReference>
<evidence type="ECO:0000256" key="8">
    <source>
        <dbReference type="SAM" id="MobiDB-lite"/>
    </source>
</evidence>
<comment type="similarity">
    <text evidence="1">Belongs to the N(4)/N(6)-methyltransferase family.</text>
</comment>
<keyword evidence="5" id="KW-0949">S-adenosyl-L-methionine</keyword>
<dbReference type="GO" id="GO:0032259">
    <property type="term" value="P:methylation"/>
    <property type="evidence" value="ECO:0007669"/>
    <property type="project" value="UniProtKB-KW"/>
</dbReference>
<dbReference type="GO" id="GO:0009007">
    <property type="term" value="F:site-specific DNA-methyltransferase (adenine-specific) activity"/>
    <property type="evidence" value="ECO:0007669"/>
    <property type="project" value="UniProtKB-EC"/>
</dbReference>
<evidence type="ECO:0000256" key="5">
    <source>
        <dbReference type="ARBA" id="ARBA00022691"/>
    </source>
</evidence>
<dbReference type="GO" id="GO:0009307">
    <property type="term" value="P:DNA restriction-modification system"/>
    <property type="evidence" value="ECO:0007669"/>
    <property type="project" value="UniProtKB-KW"/>
</dbReference>
<dbReference type="Pfam" id="PF02384">
    <property type="entry name" value="N6_Mtase"/>
    <property type="match status" value="1"/>
</dbReference>
<sequence>MVQELLDDGRTPEEAEELKEDDVFYEGVFFVPKEARWERLRDKVHTNVGSELNKALEALEGANPELEGVVQHIDFNATIGKTRLSDRSLRDLIKHFSQHRLRDSDFEFPDLLGAAYEYLIGRFADSAGKRGGEFYTPRAVVRMMVQLVDPQEQESVYDPTAGSGGMLIMAKQHMEEQDRNPRDLALAGQELNGGSWSISKMNLLLHGIPDADLQNEDTLINPQHVSDGKLDRFEVVLANPPFSQVFQGEEAQFADSRYRWGRVKDGCKKADLMFLQHMVAVLTDGSGRGATVMPHGVLFRGGEERQIRTELLRDDCIEAVIGLAPNLFYGTGIPACVIVFRAPRSKPEQRKNKVLFINADREFKAGKAQNYLLPEHAEKILYAYQNFADIPGYSRVVDLEELKENDFNFNIRRYVDNAPPPEPQDVYAHLHGGVPEAEIADRAEDFARIGFSADRTLIPRSQGADAEHGPYRDFAEGLTRADLAAQVSGDTGVQAKREELIKALDEWWERQGELVVALPETKHLMKVRRELINSFVEALEPVGSLDRFETTGVVVRWWDGIQYDMRTLAENGFGEVLDGWITSIEDGLEATPPKDPTEHRLVRDLLPEHLVKLAEAEQEASKLDARIKAATPEPSETEDDAGVEEDDREGFENSAVMSEADLKKLKKQRTEAKKTVKSLREDLTAALRMERQGMDSEEERAYVLEFAKRELVEELREYSEQQRSVVVAELEHWWDKYQTSLDQFEDRREQAEAKLSGFLRGLGYV</sequence>
<dbReference type="PANTHER" id="PTHR42933">
    <property type="entry name" value="SLR6095 PROTEIN"/>
    <property type="match status" value="1"/>
</dbReference>
<proteinExistence type="inferred from homology"/>
<protein>
    <recommendedName>
        <fullName evidence="2">site-specific DNA-methyltransferase (adenine-specific)</fullName>
        <ecNumber evidence="2">2.1.1.72</ecNumber>
    </recommendedName>
</protein>
<dbReference type="Gene3D" id="1.20.1260.30">
    <property type="match status" value="1"/>
</dbReference>
<dbReference type="InterPro" id="IPR051537">
    <property type="entry name" value="DNA_Adenine_Mtase"/>
</dbReference>
<accession>A0A840WHZ2</accession>
<name>A0A840WHZ2_9ACTN</name>
<comment type="catalytic activity">
    <reaction evidence="7">
        <text>a 2'-deoxyadenosine in DNA + S-adenosyl-L-methionine = an N(6)-methyl-2'-deoxyadenosine in DNA + S-adenosyl-L-homocysteine + H(+)</text>
        <dbReference type="Rhea" id="RHEA:15197"/>
        <dbReference type="Rhea" id="RHEA-COMP:12418"/>
        <dbReference type="Rhea" id="RHEA-COMP:12419"/>
        <dbReference type="ChEBI" id="CHEBI:15378"/>
        <dbReference type="ChEBI" id="CHEBI:57856"/>
        <dbReference type="ChEBI" id="CHEBI:59789"/>
        <dbReference type="ChEBI" id="CHEBI:90615"/>
        <dbReference type="ChEBI" id="CHEBI:90616"/>
        <dbReference type="EC" id="2.1.1.72"/>
    </reaction>
</comment>
<dbReference type="GO" id="GO:0003677">
    <property type="term" value="F:DNA binding"/>
    <property type="evidence" value="ECO:0007669"/>
    <property type="project" value="InterPro"/>
</dbReference>
<evidence type="ECO:0000259" key="9">
    <source>
        <dbReference type="Pfam" id="PF02384"/>
    </source>
</evidence>
<gene>
    <name evidence="11" type="ORF">HNR07_006791</name>
</gene>
<keyword evidence="12" id="KW-1185">Reference proteome</keyword>
<evidence type="ECO:0000256" key="4">
    <source>
        <dbReference type="ARBA" id="ARBA00022679"/>
    </source>
</evidence>
<dbReference type="Gene3D" id="3.40.50.150">
    <property type="entry name" value="Vaccinia Virus protein VP39"/>
    <property type="match status" value="1"/>
</dbReference>
<feature type="compositionally biased region" description="Acidic residues" evidence="8">
    <location>
        <begin position="635"/>
        <end position="649"/>
    </location>
</feature>
<dbReference type="InterPro" id="IPR029063">
    <property type="entry name" value="SAM-dependent_MTases_sf"/>
</dbReference>
<reference evidence="11 12" key="1">
    <citation type="submission" date="2020-08" db="EMBL/GenBank/DDBJ databases">
        <title>Sequencing the genomes of 1000 actinobacteria strains.</title>
        <authorList>
            <person name="Klenk H.-P."/>
        </authorList>
    </citation>
    <scope>NUCLEOTIDE SEQUENCE [LARGE SCALE GENOMIC DNA]</scope>
    <source>
        <strain evidence="11 12">DSM 44598</strain>
    </source>
</reference>
<dbReference type="InterPro" id="IPR003356">
    <property type="entry name" value="DNA_methylase_A-5"/>
</dbReference>
<evidence type="ECO:0000313" key="11">
    <source>
        <dbReference type="EMBL" id="MBB5495654.1"/>
    </source>
</evidence>
<dbReference type="AlphaFoldDB" id="A0A840WHZ2"/>
<dbReference type="InterPro" id="IPR038333">
    <property type="entry name" value="T1MK-like_N_sf"/>
</dbReference>
<dbReference type="PANTHER" id="PTHR42933:SF3">
    <property type="entry name" value="TYPE I RESTRICTION ENZYME MJAVIII METHYLASE SUBUNIT"/>
    <property type="match status" value="1"/>
</dbReference>
<organism evidence="11 12">
    <name type="scientific">Nocardiopsis metallicus</name>
    <dbReference type="NCBI Taxonomy" id="179819"/>
    <lineage>
        <taxon>Bacteria</taxon>
        <taxon>Bacillati</taxon>
        <taxon>Actinomycetota</taxon>
        <taxon>Actinomycetes</taxon>
        <taxon>Streptosporangiales</taxon>
        <taxon>Nocardiopsidaceae</taxon>
        <taxon>Nocardiopsis</taxon>
    </lineage>
</organism>
<dbReference type="GO" id="GO:0008170">
    <property type="term" value="F:N-methyltransferase activity"/>
    <property type="evidence" value="ECO:0007669"/>
    <property type="project" value="InterPro"/>
</dbReference>
<evidence type="ECO:0000256" key="3">
    <source>
        <dbReference type="ARBA" id="ARBA00022603"/>
    </source>
</evidence>
<dbReference type="EC" id="2.1.1.72" evidence="2"/>
<dbReference type="Proteomes" id="UP000579647">
    <property type="component" value="Unassembled WGS sequence"/>
</dbReference>
<feature type="region of interest" description="Disordered" evidence="8">
    <location>
        <begin position="627"/>
        <end position="663"/>
    </location>
</feature>
<evidence type="ECO:0000256" key="1">
    <source>
        <dbReference type="ARBA" id="ARBA00006594"/>
    </source>
</evidence>
<comment type="caution">
    <text evidence="11">The sequence shown here is derived from an EMBL/GenBank/DDBJ whole genome shotgun (WGS) entry which is preliminary data.</text>
</comment>
<dbReference type="InterPro" id="IPR022749">
    <property type="entry name" value="D12N6_MeTrfase_N"/>
</dbReference>
<evidence type="ECO:0000256" key="7">
    <source>
        <dbReference type="ARBA" id="ARBA00047942"/>
    </source>
</evidence>
<dbReference type="EMBL" id="JACHDO010000001">
    <property type="protein sequence ID" value="MBB5495654.1"/>
    <property type="molecule type" value="Genomic_DNA"/>
</dbReference>
<feature type="domain" description="N6 adenine-specific DNA methyltransferase N-terminal" evidence="10">
    <location>
        <begin position="16"/>
        <end position="96"/>
    </location>
</feature>
<evidence type="ECO:0000256" key="2">
    <source>
        <dbReference type="ARBA" id="ARBA00011900"/>
    </source>
</evidence>
<keyword evidence="6" id="KW-0680">Restriction system</keyword>
<evidence type="ECO:0000256" key="6">
    <source>
        <dbReference type="ARBA" id="ARBA00022747"/>
    </source>
</evidence>
<dbReference type="PRINTS" id="PR00507">
    <property type="entry name" value="N12N6MTFRASE"/>
</dbReference>
<evidence type="ECO:0000313" key="12">
    <source>
        <dbReference type="Proteomes" id="UP000579647"/>
    </source>
</evidence>
<keyword evidence="3 11" id="KW-0489">Methyltransferase</keyword>
<keyword evidence="4 11" id="KW-0808">Transferase</keyword>